<dbReference type="STRING" id="93625.A0A409XK00"/>
<evidence type="ECO:0000259" key="1">
    <source>
        <dbReference type="Pfam" id="PF14881"/>
    </source>
</evidence>
<comment type="caution">
    <text evidence="2">The sequence shown here is derived from an EMBL/GenBank/DDBJ whole genome shotgun (WGS) entry which is preliminary data.</text>
</comment>
<proteinExistence type="predicted"/>
<organism evidence="2 3">
    <name type="scientific">Psilocybe cyanescens</name>
    <dbReference type="NCBI Taxonomy" id="93625"/>
    <lineage>
        <taxon>Eukaryota</taxon>
        <taxon>Fungi</taxon>
        <taxon>Dikarya</taxon>
        <taxon>Basidiomycota</taxon>
        <taxon>Agaricomycotina</taxon>
        <taxon>Agaricomycetes</taxon>
        <taxon>Agaricomycetidae</taxon>
        <taxon>Agaricales</taxon>
        <taxon>Agaricineae</taxon>
        <taxon>Strophariaceae</taxon>
        <taxon>Psilocybe</taxon>
    </lineage>
</organism>
<dbReference type="EMBL" id="NHYD01001476">
    <property type="protein sequence ID" value="PPQ91103.1"/>
    <property type="molecule type" value="Genomic_DNA"/>
</dbReference>
<gene>
    <name evidence="2" type="ORF">CVT25_013141</name>
</gene>
<evidence type="ECO:0000313" key="2">
    <source>
        <dbReference type="EMBL" id="PPQ91103.1"/>
    </source>
</evidence>
<dbReference type="InParanoid" id="A0A409XK00"/>
<dbReference type="GO" id="GO:0005739">
    <property type="term" value="C:mitochondrion"/>
    <property type="evidence" value="ECO:0007669"/>
    <property type="project" value="TreeGrafter"/>
</dbReference>
<dbReference type="SUPFAM" id="SSF52490">
    <property type="entry name" value="Tubulin nucleotide-binding domain-like"/>
    <property type="match status" value="1"/>
</dbReference>
<dbReference type="PANTHER" id="PTHR13391">
    <property type="entry name" value="MITOCHONDRIAL DISTRIBUTION REGULATOR MISATO"/>
    <property type="match status" value="1"/>
</dbReference>
<protein>
    <recommendedName>
        <fullName evidence="1">DML1/Misato tubulin domain-containing protein</fullName>
    </recommendedName>
</protein>
<name>A0A409XK00_PSICY</name>
<dbReference type="InterPro" id="IPR029209">
    <property type="entry name" value="DML1/Misato_tubulin"/>
</dbReference>
<feature type="domain" description="DML1/Misato tubulin" evidence="1">
    <location>
        <begin position="77"/>
        <end position="273"/>
    </location>
</feature>
<dbReference type="OrthoDB" id="271881at2759"/>
<dbReference type="Proteomes" id="UP000283269">
    <property type="component" value="Unassembled WGS sequence"/>
</dbReference>
<dbReference type="InterPro" id="IPR036525">
    <property type="entry name" value="Tubulin/FtsZ_GTPase_sf"/>
</dbReference>
<dbReference type="AlphaFoldDB" id="A0A409XK00"/>
<dbReference type="Gene3D" id="3.40.50.1440">
    <property type="entry name" value="Tubulin/FtsZ, GTPase domain"/>
    <property type="match status" value="1"/>
</dbReference>
<keyword evidence="3" id="KW-1185">Reference proteome</keyword>
<reference evidence="2 3" key="1">
    <citation type="journal article" date="2018" name="Evol. Lett.">
        <title>Horizontal gene cluster transfer increased hallucinogenic mushroom diversity.</title>
        <authorList>
            <person name="Reynolds H.T."/>
            <person name="Vijayakumar V."/>
            <person name="Gluck-Thaler E."/>
            <person name="Korotkin H.B."/>
            <person name="Matheny P.B."/>
            <person name="Slot J.C."/>
        </authorList>
    </citation>
    <scope>NUCLEOTIDE SEQUENCE [LARGE SCALE GENOMIC DNA]</scope>
    <source>
        <strain evidence="2 3">2631</strain>
    </source>
</reference>
<sequence length="475" mass="54069">MPSSAFGIANFGTLGSSNALGMADENENEITPALWNGELVEYRQDRIAKSAFQSSLEEEEKSPNQAGNVTSAVDDKQAIRYWSDFSRVYFLPRTLQKIPDPPEWEIASVDWNQGQELFTRFNEETELMDGTLRLFVEDCDNIQGVQILNDTDTFGSFMGSFFASFRDEYLKLPSFSFPILSGPISDRDEVSILLAYCNILINRFQTERTRKLVNEAMYLRTLNEFSSMNVPIEDPKLWPNSVWGAPLNFPSTSLYHQSAVLSAHVETCTLPFRYFLITSRSCDILINNRLNRNRYDIPSVSGHLSWRGTSPFAELSGLFPLTKFTREIVNFSFDTPTKSPYALWDVTRGLSPKKIEEYDTWSQGDQDDILFRIPSDLQSSVHASAFPLPNSFPEFHNTEEVEKKKNPETVEVYSSLSSSSNTSKIFEKYALFIETCIKRRTTSTASIDIHLDDLKDLANDLWTMHDNSSEDNGEL</sequence>
<dbReference type="PANTHER" id="PTHR13391:SF0">
    <property type="entry name" value="PROTEIN MISATO HOMOLOG 1"/>
    <property type="match status" value="1"/>
</dbReference>
<accession>A0A409XK00</accession>
<dbReference type="GO" id="GO:0007005">
    <property type="term" value="P:mitochondrion organization"/>
    <property type="evidence" value="ECO:0007669"/>
    <property type="project" value="InterPro"/>
</dbReference>
<evidence type="ECO:0000313" key="3">
    <source>
        <dbReference type="Proteomes" id="UP000283269"/>
    </source>
</evidence>
<dbReference type="InterPro" id="IPR049942">
    <property type="entry name" value="DML1/Misato"/>
</dbReference>
<dbReference type="Pfam" id="PF14881">
    <property type="entry name" value="Tubulin_3"/>
    <property type="match status" value="1"/>
</dbReference>